<dbReference type="PANTHER" id="PTHR13104">
    <property type="entry name" value="MED-6-RELATED"/>
    <property type="match status" value="1"/>
</dbReference>
<dbReference type="Gene3D" id="3.10.450.580">
    <property type="entry name" value="Mediator complex, subunit Med6"/>
    <property type="match status" value="1"/>
</dbReference>
<proteinExistence type="inferred from homology"/>
<comment type="caution">
    <text evidence="8">The sequence shown here is derived from an EMBL/GenBank/DDBJ whole genome shotgun (WGS) entry which is preliminary data.</text>
</comment>
<reference evidence="8" key="1">
    <citation type="submission" date="2023-07" db="EMBL/GenBank/DDBJ databases">
        <authorList>
            <person name="Stuckert A."/>
        </authorList>
    </citation>
    <scope>NUCLEOTIDE SEQUENCE</scope>
</reference>
<dbReference type="EMBL" id="CAUEEQ010018690">
    <property type="protein sequence ID" value="CAJ0941071.1"/>
    <property type="molecule type" value="Genomic_DNA"/>
</dbReference>
<name>A0ABN9LKV0_9NEOB</name>
<keyword evidence="5 6" id="KW-0539">Nucleus</keyword>
<evidence type="ECO:0000256" key="1">
    <source>
        <dbReference type="ARBA" id="ARBA00004123"/>
    </source>
</evidence>
<sequence length="328" mass="37827">MNMRFHPYGSGVHINFSNQRSHVTAEEGKSCSTRRPWDGRRSARIAGTRGLFVRFSMAAVDIRDNLLSISWVDSSWIPILNTGTVLDYFSERSNPFYDRTCNNEVVKMQRLTLDHLKWSVWSEYILLHAQEPILFIIRKQQRQSPSQAIPLADYYIIAGVIYQAPDLGSVINSRALTAIHGIQSAFDEAMSYCRYHPSKGYWWHFKDQEERDKAKPKTKKKEEASSYFQRQRVDALLLELRHKFPPKFIQVSPNGRKLKKRVQFISIAPRVSVHCKQKAAGEKPVLVEPIKKEPELPTETIKQEEKEPVKAPQGAAPKGPPEKRMRLQ</sequence>
<evidence type="ECO:0000256" key="3">
    <source>
        <dbReference type="ARBA" id="ARBA00023015"/>
    </source>
</evidence>
<evidence type="ECO:0000256" key="7">
    <source>
        <dbReference type="SAM" id="MobiDB-lite"/>
    </source>
</evidence>
<keyword evidence="4 6" id="KW-0804">Transcription</keyword>
<evidence type="ECO:0000313" key="8">
    <source>
        <dbReference type="EMBL" id="CAJ0941071.1"/>
    </source>
</evidence>
<dbReference type="Proteomes" id="UP001176940">
    <property type="component" value="Unassembled WGS sequence"/>
</dbReference>
<dbReference type="InterPro" id="IPR007018">
    <property type="entry name" value="Mediator_Med6"/>
</dbReference>
<comment type="subcellular location">
    <subcellularLocation>
        <location evidence="1 6">Nucleus</location>
    </subcellularLocation>
</comment>
<evidence type="ECO:0000256" key="2">
    <source>
        <dbReference type="ARBA" id="ARBA00007526"/>
    </source>
</evidence>
<gene>
    <name evidence="6" type="primary">MED6</name>
    <name evidence="8" type="ORF">RIMI_LOCUS9127800</name>
</gene>
<evidence type="ECO:0000313" key="9">
    <source>
        <dbReference type="Proteomes" id="UP001176940"/>
    </source>
</evidence>
<evidence type="ECO:0000256" key="4">
    <source>
        <dbReference type="ARBA" id="ARBA00023163"/>
    </source>
</evidence>
<dbReference type="InterPro" id="IPR038566">
    <property type="entry name" value="Mediator_Med6_sf"/>
</dbReference>
<keyword evidence="3 6" id="KW-0805">Transcription regulation</keyword>
<organism evidence="8 9">
    <name type="scientific">Ranitomeya imitator</name>
    <name type="common">mimic poison frog</name>
    <dbReference type="NCBI Taxonomy" id="111125"/>
    <lineage>
        <taxon>Eukaryota</taxon>
        <taxon>Metazoa</taxon>
        <taxon>Chordata</taxon>
        <taxon>Craniata</taxon>
        <taxon>Vertebrata</taxon>
        <taxon>Euteleostomi</taxon>
        <taxon>Amphibia</taxon>
        <taxon>Batrachia</taxon>
        <taxon>Anura</taxon>
        <taxon>Neobatrachia</taxon>
        <taxon>Hyloidea</taxon>
        <taxon>Dendrobatidae</taxon>
        <taxon>Dendrobatinae</taxon>
        <taxon>Ranitomeya</taxon>
    </lineage>
</organism>
<feature type="compositionally biased region" description="Basic and acidic residues" evidence="7">
    <location>
        <begin position="289"/>
        <end position="309"/>
    </location>
</feature>
<dbReference type="Pfam" id="PF04934">
    <property type="entry name" value="Med6"/>
    <property type="match status" value="1"/>
</dbReference>
<comment type="similarity">
    <text evidence="2 6">Belongs to the Mediator complex subunit 6 family.</text>
</comment>
<protein>
    <recommendedName>
        <fullName evidence="6">Mediator of RNA polymerase II transcription subunit 6</fullName>
    </recommendedName>
    <alternativeName>
        <fullName evidence="6">Mediator complex subunit 6</fullName>
    </alternativeName>
</protein>
<feature type="region of interest" description="Disordered" evidence="7">
    <location>
        <begin position="284"/>
        <end position="328"/>
    </location>
</feature>
<evidence type="ECO:0000256" key="6">
    <source>
        <dbReference type="RuleBase" id="RU364143"/>
    </source>
</evidence>
<keyword evidence="6" id="KW-0010">Activator</keyword>
<keyword evidence="9" id="KW-1185">Reference proteome</keyword>
<comment type="subunit">
    <text evidence="6">Component of the Mediator complex.</text>
</comment>
<comment type="function">
    <text evidence="6">Component of the Mediator complex, a coactivator involved in the regulated transcription of nearly all RNA polymerase II-dependent genes. Mediator functions as a bridge to convey information from gene-specific regulatory proteins to the basal RNA polymerase II transcription machinery. Mediator is recruited to promoters by direct interactions with regulatory proteins and serves as a scaffold for the assembly of a functional preinitiation complex with RNA polymerase II and the general transcription factors.</text>
</comment>
<accession>A0ABN9LKV0</accession>
<evidence type="ECO:0000256" key="5">
    <source>
        <dbReference type="ARBA" id="ARBA00023242"/>
    </source>
</evidence>